<evidence type="ECO:0000313" key="2">
    <source>
        <dbReference type="Proteomes" id="UP000766550"/>
    </source>
</evidence>
<sequence>MRDVTADDVGKPVLTAEGNRIGTLREIDYPTIYVEIDDEIDEGLRSDIKVSETTSKRSNGKVLAGAPIGAIEGVTDEEIHFWPSYAAEARHEAVEYEEIPEEGGHEEPGERQ</sequence>
<protein>
    <submittedName>
        <fullName evidence="1">Uncharacterized protein</fullName>
    </submittedName>
</protein>
<dbReference type="EMBL" id="JAHQXF010000003">
    <property type="protein sequence ID" value="MBV0926168.1"/>
    <property type="molecule type" value="Genomic_DNA"/>
</dbReference>
<accession>A0A8J7YGQ2</accession>
<gene>
    <name evidence="1" type="ORF">KTS45_18330</name>
</gene>
<comment type="caution">
    <text evidence="1">The sequence shown here is derived from an EMBL/GenBank/DDBJ whole genome shotgun (WGS) entry which is preliminary data.</text>
</comment>
<dbReference type="Proteomes" id="UP000766550">
    <property type="component" value="Unassembled WGS sequence"/>
</dbReference>
<name>A0A8J7YGQ2_9EURY</name>
<reference evidence="1 2" key="1">
    <citation type="submission" date="2021-06" db="EMBL/GenBank/DDBJ databases">
        <title>New haloarchaea isolates fom saline soil.</title>
        <authorList>
            <person name="Duran-Viseras A."/>
            <person name="Sanchez-Porro C.S."/>
            <person name="Ventosa A."/>
        </authorList>
    </citation>
    <scope>NUCLEOTIDE SEQUENCE [LARGE SCALE GENOMIC DNA]</scope>
    <source>
        <strain evidence="1 2">JCM 183640</strain>
    </source>
</reference>
<proteinExistence type="predicted"/>
<organism evidence="1 2">
    <name type="scientific">Haloarcula limicola</name>
    <dbReference type="NCBI Taxonomy" id="1429915"/>
    <lineage>
        <taxon>Archaea</taxon>
        <taxon>Methanobacteriati</taxon>
        <taxon>Methanobacteriota</taxon>
        <taxon>Stenosarchaea group</taxon>
        <taxon>Halobacteria</taxon>
        <taxon>Halobacteriales</taxon>
        <taxon>Haloarculaceae</taxon>
        <taxon>Haloarcula</taxon>
    </lineage>
</organism>
<keyword evidence="2" id="KW-1185">Reference proteome</keyword>
<dbReference type="OrthoDB" id="210514at2157"/>
<dbReference type="AlphaFoldDB" id="A0A8J7YGQ2"/>
<evidence type="ECO:0000313" key="1">
    <source>
        <dbReference type="EMBL" id="MBV0926168.1"/>
    </source>
</evidence>
<dbReference type="RefSeq" id="WP_162318977.1">
    <property type="nucleotide sequence ID" value="NZ_JAHQXF010000003.1"/>
</dbReference>